<keyword evidence="2" id="KW-1185">Reference proteome</keyword>
<evidence type="ECO:0000313" key="1">
    <source>
        <dbReference type="EMBL" id="OOG28889.1"/>
    </source>
</evidence>
<dbReference type="Proteomes" id="UP000189462">
    <property type="component" value="Unassembled WGS sequence"/>
</dbReference>
<sequence length="109" mass="12306">MRERRFLEAWKQGVLIAGESYFNITAPSVAEATDKNQLRPDWNHIDAHIGYLSRGEAAFLAALYSFFNSVDGQRLLEGVDFPNICDLASKLDPDRAEVIAELLMTYPGW</sequence>
<name>A0A1V3NUS1_9GAMM</name>
<comment type="caution">
    <text evidence="1">The sequence shown here is derived from an EMBL/GenBank/DDBJ whole genome shotgun (WGS) entry which is preliminary data.</text>
</comment>
<evidence type="ECO:0000313" key="2">
    <source>
        <dbReference type="Proteomes" id="UP000189462"/>
    </source>
</evidence>
<dbReference type="STRING" id="108003.B1C78_00555"/>
<protein>
    <submittedName>
        <fullName evidence="1">Uncharacterized protein</fullName>
    </submittedName>
</protein>
<dbReference type="EMBL" id="MVBK01000001">
    <property type="protein sequence ID" value="OOG28889.1"/>
    <property type="molecule type" value="Genomic_DNA"/>
</dbReference>
<dbReference type="AlphaFoldDB" id="A0A1V3NUS1"/>
<gene>
    <name evidence="1" type="ORF">B1C78_00555</name>
</gene>
<organism evidence="1 2">
    <name type="scientific">Thioalkalivibrio denitrificans</name>
    <dbReference type="NCBI Taxonomy" id="108003"/>
    <lineage>
        <taxon>Bacteria</taxon>
        <taxon>Pseudomonadati</taxon>
        <taxon>Pseudomonadota</taxon>
        <taxon>Gammaproteobacteria</taxon>
        <taxon>Chromatiales</taxon>
        <taxon>Ectothiorhodospiraceae</taxon>
        <taxon>Thioalkalivibrio</taxon>
    </lineage>
</organism>
<accession>A0A1V3NUS1</accession>
<proteinExistence type="predicted"/>
<reference evidence="1 2" key="1">
    <citation type="submission" date="2017-02" db="EMBL/GenBank/DDBJ databases">
        <title>Genomic diversity within the haloalkaliphilic genus Thioalkalivibrio.</title>
        <authorList>
            <person name="Ahn A.-C."/>
            <person name="Meier-Kolthoff J."/>
            <person name="Overmars L."/>
            <person name="Richter M."/>
            <person name="Woyke T."/>
            <person name="Sorokin D.Y."/>
            <person name="Muyzer G."/>
        </authorList>
    </citation>
    <scope>NUCLEOTIDE SEQUENCE [LARGE SCALE GENOMIC DNA]</scope>
    <source>
        <strain evidence="1 2">ALJD</strain>
    </source>
</reference>